<dbReference type="InterPro" id="IPR009936">
    <property type="entry name" value="DUF1468"/>
</dbReference>
<feature type="transmembrane region" description="Helical" evidence="1">
    <location>
        <begin position="20"/>
        <end position="37"/>
    </location>
</feature>
<accession>A0A2I6S3E7</accession>
<proteinExistence type="predicted"/>
<evidence type="ECO:0000313" key="4">
    <source>
        <dbReference type="Proteomes" id="UP000242205"/>
    </source>
</evidence>
<evidence type="ECO:0000256" key="1">
    <source>
        <dbReference type="SAM" id="Phobius"/>
    </source>
</evidence>
<keyword evidence="1" id="KW-0812">Transmembrane</keyword>
<dbReference type="EMBL" id="CP025682">
    <property type="protein sequence ID" value="AUN93790.1"/>
    <property type="molecule type" value="Genomic_DNA"/>
</dbReference>
<protein>
    <submittedName>
        <fullName evidence="3">Tricarboxylate transporter</fullName>
    </submittedName>
</protein>
<name>A0A2I6S3E7_9RHOO</name>
<dbReference type="KEGG" id="atw:C0099_01850"/>
<dbReference type="OrthoDB" id="6183775at2"/>
<keyword evidence="4" id="KW-1185">Reference proteome</keyword>
<keyword evidence="1" id="KW-0472">Membrane</keyword>
<evidence type="ECO:0000313" key="3">
    <source>
        <dbReference type="EMBL" id="AUN93790.1"/>
    </source>
</evidence>
<keyword evidence="1" id="KW-1133">Transmembrane helix</keyword>
<dbReference type="Proteomes" id="UP000242205">
    <property type="component" value="Chromosome"/>
</dbReference>
<gene>
    <name evidence="3" type="ORF">C0099_01850</name>
</gene>
<feature type="transmembrane region" description="Helical" evidence="1">
    <location>
        <begin position="57"/>
        <end position="78"/>
    </location>
</feature>
<dbReference type="Pfam" id="PF07331">
    <property type="entry name" value="TctB"/>
    <property type="match status" value="1"/>
</dbReference>
<feature type="transmembrane region" description="Helical" evidence="1">
    <location>
        <begin position="143"/>
        <end position="161"/>
    </location>
</feature>
<organism evidence="3 4">
    <name type="scientific">Pseudazoarcus pumilus</name>
    <dbReference type="NCBI Taxonomy" id="2067960"/>
    <lineage>
        <taxon>Bacteria</taxon>
        <taxon>Pseudomonadati</taxon>
        <taxon>Pseudomonadota</taxon>
        <taxon>Betaproteobacteria</taxon>
        <taxon>Rhodocyclales</taxon>
        <taxon>Zoogloeaceae</taxon>
        <taxon>Pseudazoarcus</taxon>
    </lineage>
</organism>
<feature type="transmembrane region" description="Helical" evidence="1">
    <location>
        <begin position="98"/>
        <end position="131"/>
    </location>
</feature>
<sequence>MEQDKAPPGEDKALVSVRTMEVAFGLLIVAVGIVVVWDSIKVGAGWEPGLGPGSGYFPFYIGLFIIGSGAVSTIAALLPGSKAYGDAPFVTRSKFKSVLQVFIPTAIYVLLMEYIGLYAAAALYIAGFMIVNGKYPVVKTLPYVIILPVLLFVLFERWFLISLPKGPIEAMLGL</sequence>
<dbReference type="RefSeq" id="WP_102245864.1">
    <property type="nucleotide sequence ID" value="NZ_CP025682.1"/>
</dbReference>
<evidence type="ECO:0000259" key="2">
    <source>
        <dbReference type="Pfam" id="PF07331"/>
    </source>
</evidence>
<dbReference type="AlphaFoldDB" id="A0A2I6S3E7"/>
<reference evidence="3 4" key="1">
    <citation type="submission" date="2018-01" db="EMBL/GenBank/DDBJ databases">
        <authorList>
            <person name="Fu G.-Y."/>
        </authorList>
    </citation>
    <scope>NUCLEOTIDE SEQUENCE [LARGE SCALE GENOMIC DNA]</scope>
    <source>
        <strain evidence="3 4">SY39</strain>
    </source>
</reference>
<feature type="domain" description="DUF1468" evidence="2">
    <location>
        <begin position="23"/>
        <end position="164"/>
    </location>
</feature>